<name>A0A2W5BAW0_9SPHN</name>
<comment type="function">
    <text evidence="1 9">Required for the export of heme to the periplasm for the biogenesis of c-type cytochromes.</text>
</comment>
<protein>
    <recommendedName>
        <fullName evidence="4 9">Heme exporter protein C</fullName>
    </recommendedName>
    <alternativeName>
        <fullName evidence="9">Cytochrome c-type biogenesis protein</fullName>
    </alternativeName>
</protein>
<keyword evidence="7 9" id="KW-1133">Transmembrane helix</keyword>
<dbReference type="InterPro" id="IPR045062">
    <property type="entry name" value="Cyt_c_biogenesis_CcsA/CcmC"/>
</dbReference>
<dbReference type="Proteomes" id="UP000248614">
    <property type="component" value="Unassembled WGS sequence"/>
</dbReference>
<evidence type="ECO:0000256" key="6">
    <source>
        <dbReference type="ARBA" id="ARBA00022748"/>
    </source>
</evidence>
<evidence type="ECO:0000256" key="8">
    <source>
        <dbReference type="ARBA" id="ARBA00023136"/>
    </source>
</evidence>
<keyword evidence="9" id="KW-0997">Cell inner membrane</keyword>
<organism evidence="11 12">
    <name type="scientific">Sphingomonas hengshuiensis</name>
    <dbReference type="NCBI Taxonomy" id="1609977"/>
    <lineage>
        <taxon>Bacteria</taxon>
        <taxon>Pseudomonadati</taxon>
        <taxon>Pseudomonadota</taxon>
        <taxon>Alphaproteobacteria</taxon>
        <taxon>Sphingomonadales</taxon>
        <taxon>Sphingomonadaceae</taxon>
        <taxon>Sphingomonas</taxon>
    </lineage>
</organism>
<feature type="transmembrane region" description="Helical" evidence="9">
    <location>
        <begin position="114"/>
        <end position="133"/>
    </location>
</feature>
<feature type="transmembrane region" description="Helical" evidence="9">
    <location>
        <begin position="145"/>
        <end position="164"/>
    </location>
</feature>
<comment type="caution">
    <text evidence="11">The sequence shown here is derived from an EMBL/GenBank/DDBJ whole genome shotgun (WGS) entry which is preliminary data.</text>
</comment>
<keyword evidence="9" id="KW-1003">Cell membrane</keyword>
<dbReference type="GO" id="GO:0005886">
    <property type="term" value="C:plasma membrane"/>
    <property type="evidence" value="ECO:0007669"/>
    <property type="project" value="UniProtKB-SubCell"/>
</dbReference>
<comment type="subcellular location">
    <subcellularLocation>
        <location evidence="9">Cell inner membrane</location>
    </subcellularLocation>
    <subcellularLocation>
        <location evidence="2">Membrane</location>
        <topology evidence="2">Multi-pass membrane protein</topology>
    </subcellularLocation>
</comment>
<dbReference type="EMBL" id="QFNF01000014">
    <property type="protein sequence ID" value="PZO78158.1"/>
    <property type="molecule type" value="Genomic_DNA"/>
</dbReference>
<feature type="domain" description="Cytochrome c assembly protein" evidence="10">
    <location>
        <begin position="44"/>
        <end position="202"/>
    </location>
</feature>
<feature type="transmembrane region" description="Helical" evidence="9">
    <location>
        <begin position="218"/>
        <end position="239"/>
    </location>
</feature>
<evidence type="ECO:0000256" key="9">
    <source>
        <dbReference type="RuleBase" id="RU364092"/>
    </source>
</evidence>
<reference evidence="11 12" key="1">
    <citation type="submission" date="2017-08" db="EMBL/GenBank/DDBJ databases">
        <title>Infants hospitalized years apart are colonized by the same room-sourced microbial strains.</title>
        <authorList>
            <person name="Brooks B."/>
            <person name="Olm M.R."/>
            <person name="Firek B.A."/>
            <person name="Baker R."/>
            <person name="Thomas B.C."/>
            <person name="Morowitz M.J."/>
            <person name="Banfield J.F."/>
        </authorList>
    </citation>
    <scope>NUCLEOTIDE SEQUENCE [LARGE SCALE GENOMIC DNA]</scope>
    <source>
        <strain evidence="11">S2_018_000_R3_110</strain>
    </source>
</reference>
<evidence type="ECO:0000256" key="5">
    <source>
        <dbReference type="ARBA" id="ARBA00022692"/>
    </source>
</evidence>
<feature type="transmembrane region" description="Helical" evidence="9">
    <location>
        <begin position="176"/>
        <end position="198"/>
    </location>
</feature>
<keyword evidence="5 9" id="KW-0812">Transmembrane</keyword>
<dbReference type="Pfam" id="PF01578">
    <property type="entry name" value="Cytochrom_C_asm"/>
    <property type="match status" value="1"/>
</dbReference>
<dbReference type="AlphaFoldDB" id="A0A2W5BAW0"/>
<evidence type="ECO:0000256" key="1">
    <source>
        <dbReference type="ARBA" id="ARBA00002442"/>
    </source>
</evidence>
<dbReference type="PANTHER" id="PTHR30071:SF1">
    <property type="entry name" value="CYTOCHROME B_B6 PROTEIN-RELATED"/>
    <property type="match status" value="1"/>
</dbReference>
<dbReference type="InterPro" id="IPR003557">
    <property type="entry name" value="Cyt_c_biogenesis_CcmC"/>
</dbReference>
<keyword evidence="9" id="KW-0813">Transport</keyword>
<evidence type="ECO:0000256" key="7">
    <source>
        <dbReference type="ARBA" id="ARBA00022989"/>
    </source>
</evidence>
<dbReference type="GO" id="GO:0015232">
    <property type="term" value="F:heme transmembrane transporter activity"/>
    <property type="evidence" value="ECO:0007669"/>
    <property type="project" value="InterPro"/>
</dbReference>
<sequence>MAVRSRLPFARTLHRQGATVPSLHALANPRRFLSIARPLTPLLVWGGLALFAFGCWAGLTQTPADYLQGESVRILYVHVPAAWLGMGGWSGLAIASIVFLVWRHPLAAVAARAIALPGALFTALCLATGSIWGRPTWGTWWQWDGRLTSMLLLFFVYLAYLALARADADRDGDGRIPALFGIAGTALLPVIRYSVLWWRTLHQGPSITLTKSTIDPAILWPLFFTAGGASLLFGGVVLMRMRADLARIRAEARMRRRAAA</sequence>
<gene>
    <name evidence="9" type="primary">ccmC</name>
    <name evidence="11" type="ORF">DI632_07410</name>
</gene>
<accession>A0A2W5BAW0</accession>
<keyword evidence="8 9" id="KW-0472">Membrane</keyword>
<feature type="transmembrane region" description="Helical" evidence="9">
    <location>
        <begin position="39"/>
        <end position="59"/>
    </location>
</feature>
<evidence type="ECO:0000313" key="11">
    <source>
        <dbReference type="EMBL" id="PZO78158.1"/>
    </source>
</evidence>
<evidence type="ECO:0000256" key="2">
    <source>
        <dbReference type="ARBA" id="ARBA00004141"/>
    </source>
</evidence>
<evidence type="ECO:0000256" key="4">
    <source>
        <dbReference type="ARBA" id="ARBA00016463"/>
    </source>
</evidence>
<feature type="transmembrane region" description="Helical" evidence="9">
    <location>
        <begin position="79"/>
        <end position="102"/>
    </location>
</feature>
<dbReference type="GO" id="GO:0017004">
    <property type="term" value="P:cytochrome complex assembly"/>
    <property type="evidence" value="ECO:0007669"/>
    <property type="project" value="UniProtKB-KW"/>
</dbReference>
<dbReference type="PANTHER" id="PTHR30071">
    <property type="entry name" value="HEME EXPORTER PROTEIN C"/>
    <property type="match status" value="1"/>
</dbReference>
<dbReference type="PRINTS" id="PR01386">
    <property type="entry name" value="CCMCBIOGNSIS"/>
</dbReference>
<dbReference type="InterPro" id="IPR002541">
    <property type="entry name" value="Cyt_c_assembly"/>
</dbReference>
<evidence type="ECO:0000256" key="3">
    <source>
        <dbReference type="ARBA" id="ARBA00005840"/>
    </source>
</evidence>
<proteinExistence type="inferred from homology"/>
<dbReference type="NCBIfam" id="TIGR01191">
    <property type="entry name" value="ccmC"/>
    <property type="match status" value="1"/>
</dbReference>
<dbReference type="GO" id="GO:0020037">
    <property type="term" value="F:heme binding"/>
    <property type="evidence" value="ECO:0007669"/>
    <property type="project" value="InterPro"/>
</dbReference>
<comment type="similarity">
    <text evidence="3 9">Belongs to the CcmC/CycZ/HelC family.</text>
</comment>
<evidence type="ECO:0000313" key="12">
    <source>
        <dbReference type="Proteomes" id="UP000248614"/>
    </source>
</evidence>
<evidence type="ECO:0000259" key="10">
    <source>
        <dbReference type="Pfam" id="PF01578"/>
    </source>
</evidence>
<keyword evidence="6 9" id="KW-0201">Cytochrome c-type biogenesis</keyword>